<evidence type="ECO:0000259" key="4">
    <source>
        <dbReference type="PROSITE" id="PS51272"/>
    </source>
</evidence>
<dbReference type="Pfam" id="PF00395">
    <property type="entry name" value="SLH"/>
    <property type="match status" value="1"/>
</dbReference>
<evidence type="ECO:0000256" key="2">
    <source>
        <dbReference type="SAM" id="Coils"/>
    </source>
</evidence>
<proteinExistence type="predicted"/>
<evidence type="ECO:0000256" key="1">
    <source>
        <dbReference type="ARBA" id="ARBA00022737"/>
    </source>
</evidence>
<sequence length="218" mass="24914">MKLKSKVINFILVFILLASSSLPALASTKIKDVPSNHWAYQSVKELVEKGYLSLYQDNQFKGENKVTRYELAKVIAKILNNIEQGQVVSEKGDVLTLKKLSTEFRSELVDIISQNEDLKEEIKKSAKEEKVIKEDLINTNYRINQLQEEVSKILNDLRRISKLESKLDSLEEENKVLKEKVTRLENNTGSQSEIEDLKRKMYWLGGGLAISLLLSLSN</sequence>
<evidence type="ECO:0000313" key="5">
    <source>
        <dbReference type="EMBL" id="TDX53296.1"/>
    </source>
</evidence>
<keyword evidence="1" id="KW-0677">Repeat</keyword>
<evidence type="ECO:0000256" key="3">
    <source>
        <dbReference type="SAM" id="SignalP"/>
    </source>
</evidence>
<protein>
    <submittedName>
        <fullName evidence="5">S-layer family protein</fullName>
    </submittedName>
</protein>
<dbReference type="AlphaFoldDB" id="A0A4R8H6T3"/>
<name>A0A4R8H6T3_9FIRM</name>
<dbReference type="RefSeq" id="WP_134114988.1">
    <property type="nucleotide sequence ID" value="NZ_SOEG01000003.1"/>
</dbReference>
<gene>
    <name evidence="5" type="ORF">C7959_103149</name>
</gene>
<keyword evidence="6" id="KW-1185">Reference proteome</keyword>
<dbReference type="InterPro" id="IPR001119">
    <property type="entry name" value="SLH_dom"/>
</dbReference>
<keyword evidence="2" id="KW-0175">Coiled coil</keyword>
<feature type="signal peptide" evidence="3">
    <location>
        <begin position="1"/>
        <end position="26"/>
    </location>
</feature>
<dbReference type="InterPro" id="IPR051465">
    <property type="entry name" value="Cell_Envelope_Struct_Comp"/>
</dbReference>
<organism evidence="5 6">
    <name type="scientific">Orenia marismortui</name>
    <dbReference type="NCBI Taxonomy" id="46469"/>
    <lineage>
        <taxon>Bacteria</taxon>
        <taxon>Bacillati</taxon>
        <taxon>Bacillota</taxon>
        <taxon>Clostridia</taxon>
        <taxon>Halanaerobiales</taxon>
        <taxon>Halobacteroidaceae</taxon>
        <taxon>Orenia</taxon>
    </lineage>
</organism>
<accession>A0A4R8H6T3</accession>
<feature type="chain" id="PRO_5020523774" evidence="3">
    <location>
        <begin position="27"/>
        <end position="218"/>
    </location>
</feature>
<keyword evidence="3" id="KW-0732">Signal</keyword>
<dbReference type="EMBL" id="SOEG01000003">
    <property type="protein sequence ID" value="TDX53296.1"/>
    <property type="molecule type" value="Genomic_DNA"/>
</dbReference>
<dbReference type="Proteomes" id="UP000295832">
    <property type="component" value="Unassembled WGS sequence"/>
</dbReference>
<dbReference type="PANTHER" id="PTHR43308">
    <property type="entry name" value="OUTER MEMBRANE PROTEIN ALPHA-RELATED"/>
    <property type="match status" value="1"/>
</dbReference>
<feature type="domain" description="SLH" evidence="4">
    <location>
        <begin position="26"/>
        <end position="89"/>
    </location>
</feature>
<feature type="coiled-coil region" evidence="2">
    <location>
        <begin position="108"/>
        <end position="187"/>
    </location>
</feature>
<comment type="caution">
    <text evidence="5">The sequence shown here is derived from an EMBL/GenBank/DDBJ whole genome shotgun (WGS) entry which is preliminary data.</text>
</comment>
<evidence type="ECO:0000313" key="6">
    <source>
        <dbReference type="Proteomes" id="UP000295832"/>
    </source>
</evidence>
<reference evidence="5 6" key="1">
    <citation type="submission" date="2019-03" db="EMBL/GenBank/DDBJ databases">
        <title>Subsurface microbial communities from deep shales in Ohio and West Virginia, USA.</title>
        <authorList>
            <person name="Wrighton K."/>
        </authorList>
    </citation>
    <scope>NUCLEOTIDE SEQUENCE [LARGE SCALE GENOMIC DNA]</scope>
    <source>
        <strain evidence="5 6">MSL 6dP</strain>
    </source>
</reference>
<dbReference type="STRING" id="926561.GCA_000379025_01815"/>
<dbReference type="PANTHER" id="PTHR43308:SF1">
    <property type="entry name" value="OUTER MEMBRANE PROTEIN ALPHA"/>
    <property type="match status" value="1"/>
</dbReference>
<dbReference type="PROSITE" id="PS51272">
    <property type="entry name" value="SLH"/>
    <property type="match status" value="1"/>
</dbReference>